<dbReference type="PROSITE" id="PS52014">
    <property type="entry name" value="SAMD1_WH"/>
    <property type="match status" value="1"/>
</dbReference>
<dbReference type="SUPFAM" id="SSF46785">
    <property type="entry name" value="Winged helix' DNA-binding domain"/>
    <property type="match status" value="1"/>
</dbReference>
<sequence>MVRETDGERGGIVMPPPQTQWILDAINKIKQQKQRPSVERICSAVRQTHDVAPDAVTRQLDIAVRDGAILKVLNKGLWTYKDPAMWTRNKGRVLKLGRGGGELVKVLVRSIKELGDAAGSSLKSVEKYVQRSYAIEGGDGADLALALRAAAKRAVAQGLATQDGRHYRAVATTMAASSGSDGSGDAANRSAFMNGLNITIPDGLDFPVVIAQEEK</sequence>
<protein>
    <submittedName>
        <fullName evidence="8">Histone acetyltransferase KAT6A-like</fullName>
    </submittedName>
</protein>
<dbReference type="GeneID" id="106809478"/>
<feature type="non-terminal residue" evidence="8">
    <location>
        <position position="215"/>
    </location>
</feature>
<keyword evidence="7" id="KW-1185">Reference proteome</keyword>
<evidence type="ECO:0000313" key="8">
    <source>
        <dbReference type="RefSeq" id="XP_014668053.1"/>
    </source>
</evidence>
<dbReference type="Proteomes" id="UP000695022">
    <property type="component" value="Unplaced"/>
</dbReference>
<dbReference type="PROSITE" id="PS51504">
    <property type="entry name" value="H15"/>
    <property type="match status" value="1"/>
</dbReference>
<gene>
    <name evidence="8" type="primary">LOC106809478</name>
</gene>
<evidence type="ECO:0000313" key="7">
    <source>
        <dbReference type="Proteomes" id="UP000695022"/>
    </source>
</evidence>
<comment type="subcellular location">
    <subcellularLocation>
        <location evidence="1">Nucleus</location>
    </subcellularLocation>
</comment>
<evidence type="ECO:0000259" key="5">
    <source>
        <dbReference type="PROSITE" id="PS51504"/>
    </source>
</evidence>
<dbReference type="Pfam" id="PF00538">
    <property type="entry name" value="Linker_histone"/>
    <property type="match status" value="1"/>
</dbReference>
<reference evidence="8" key="1">
    <citation type="submission" date="2025-08" db="UniProtKB">
        <authorList>
            <consortium name="RefSeq"/>
        </authorList>
    </citation>
    <scope>IDENTIFICATION</scope>
</reference>
<accession>A0ABM1E782</accession>
<dbReference type="InterPro" id="IPR036390">
    <property type="entry name" value="WH_DNA-bd_sf"/>
</dbReference>
<proteinExistence type="predicted"/>
<keyword evidence="4" id="KW-0539">Nucleus</keyword>
<evidence type="ECO:0000256" key="2">
    <source>
        <dbReference type="ARBA" id="ARBA00022553"/>
    </source>
</evidence>
<feature type="domain" description="H15" evidence="5">
    <location>
        <begin position="89"/>
        <end position="171"/>
    </location>
</feature>
<feature type="domain" description="SAMD1-like winged helix (WH)" evidence="6">
    <location>
        <begin position="10"/>
        <end position="86"/>
    </location>
</feature>
<dbReference type="Pfam" id="PF21524">
    <property type="entry name" value="SAMD1_WH"/>
    <property type="match status" value="1"/>
</dbReference>
<dbReference type="InterPro" id="IPR005818">
    <property type="entry name" value="Histone_H1/H5_H15"/>
</dbReference>
<dbReference type="Gene3D" id="1.10.10.10">
    <property type="entry name" value="Winged helix-like DNA-binding domain superfamily/Winged helix DNA-binding domain"/>
    <property type="match status" value="1"/>
</dbReference>
<dbReference type="RefSeq" id="XP_014668053.1">
    <property type="nucleotide sequence ID" value="XM_014812567.1"/>
</dbReference>
<keyword evidence="3" id="KW-0156">Chromatin regulator</keyword>
<evidence type="ECO:0000256" key="1">
    <source>
        <dbReference type="ARBA" id="ARBA00004123"/>
    </source>
</evidence>
<evidence type="ECO:0000256" key="4">
    <source>
        <dbReference type="ARBA" id="ARBA00023242"/>
    </source>
</evidence>
<dbReference type="InterPro" id="IPR048589">
    <property type="entry name" value="SAMD1-like_WH"/>
</dbReference>
<name>A0ABM1E782_PRICU</name>
<evidence type="ECO:0000256" key="3">
    <source>
        <dbReference type="ARBA" id="ARBA00022853"/>
    </source>
</evidence>
<evidence type="ECO:0000259" key="6">
    <source>
        <dbReference type="PROSITE" id="PS52014"/>
    </source>
</evidence>
<organism evidence="7 8">
    <name type="scientific">Priapulus caudatus</name>
    <name type="common">Priapulid worm</name>
    <dbReference type="NCBI Taxonomy" id="37621"/>
    <lineage>
        <taxon>Eukaryota</taxon>
        <taxon>Metazoa</taxon>
        <taxon>Ecdysozoa</taxon>
        <taxon>Scalidophora</taxon>
        <taxon>Priapulida</taxon>
        <taxon>Priapulimorpha</taxon>
        <taxon>Priapulimorphida</taxon>
        <taxon>Priapulidae</taxon>
        <taxon>Priapulus</taxon>
    </lineage>
</organism>
<keyword evidence="2" id="KW-0597">Phosphoprotein</keyword>
<dbReference type="InterPro" id="IPR036388">
    <property type="entry name" value="WH-like_DNA-bd_sf"/>
</dbReference>